<feature type="chain" id="PRO_5038749441" description="Lipoprotein" evidence="2">
    <location>
        <begin position="20"/>
        <end position="262"/>
    </location>
</feature>
<accession>A0A2P4R747</accession>
<dbReference type="EMBL" id="PPWZ01000031">
    <property type="protein sequence ID" value="POH37055.1"/>
    <property type="molecule type" value="Genomic_DNA"/>
</dbReference>
<evidence type="ECO:0000256" key="2">
    <source>
        <dbReference type="SAM" id="SignalP"/>
    </source>
</evidence>
<protein>
    <recommendedName>
        <fullName evidence="4">Lipoprotein</fullName>
    </recommendedName>
</protein>
<proteinExistence type="predicted"/>
<feature type="compositionally biased region" description="Polar residues" evidence="1">
    <location>
        <begin position="190"/>
        <end position="205"/>
    </location>
</feature>
<dbReference type="AlphaFoldDB" id="A0A2P4R747"/>
<reference evidence="3" key="1">
    <citation type="submission" date="2018-01" db="EMBL/GenBank/DDBJ databases">
        <title>Genome sequnecing of Lactobacillus formosensis KACC 18721.</title>
        <authorList>
            <person name="Kim S.-J."/>
            <person name="Heo J."/>
        </authorList>
    </citation>
    <scope>NUCLEOTIDE SEQUENCE</scope>
    <source>
        <strain evidence="3">KACC 18721</strain>
    </source>
</reference>
<evidence type="ECO:0000256" key="1">
    <source>
        <dbReference type="SAM" id="MobiDB-lite"/>
    </source>
</evidence>
<feature type="compositionally biased region" description="Low complexity" evidence="1">
    <location>
        <begin position="168"/>
        <end position="177"/>
    </location>
</feature>
<sequence>MKIKSLGIILVLTTLLATGCTSNNSTGKKTNDTKVTATKAVKKQHEVAPVNYKDLNTDQIIALVAQSYFKNDINRDTGNYAHNYAYKYYADTQQYDFTSGSNFTAIFMIKDGKVNVTKDSRIMTGQVLVINDLIKKYYQTANDKKINKLIVQEMKNNYAQVFADDKSSQSTNTSNDNQDADNSNEDKTTESNQNQTDNEDSTTINIENKDQLLTYANQKLGNRNWILFDKDDEIGSWAVEANDGGSMTIYQIYPDGRIVKPN</sequence>
<keyword evidence="2" id="KW-0732">Signal</keyword>
<name>A0A2P4R747_9LACO</name>
<feature type="signal peptide" evidence="2">
    <location>
        <begin position="1"/>
        <end position="19"/>
    </location>
</feature>
<comment type="caution">
    <text evidence="3">The sequence shown here is derived from an EMBL/GenBank/DDBJ whole genome shotgun (WGS) entry which is preliminary data.</text>
</comment>
<organism evidence="3">
    <name type="scientific">Companilactobacillus formosensis</name>
    <dbReference type="NCBI Taxonomy" id="1617889"/>
    <lineage>
        <taxon>Bacteria</taxon>
        <taxon>Bacillati</taxon>
        <taxon>Bacillota</taxon>
        <taxon>Bacilli</taxon>
        <taxon>Lactobacillales</taxon>
        <taxon>Lactobacillaceae</taxon>
        <taxon>Companilactobacillus</taxon>
    </lineage>
</organism>
<feature type="region of interest" description="Disordered" evidence="1">
    <location>
        <begin position="163"/>
        <end position="205"/>
    </location>
</feature>
<evidence type="ECO:0000313" key="3">
    <source>
        <dbReference type="EMBL" id="POH37055.1"/>
    </source>
</evidence>
<dbReference type="PROSITE" id="PS51257">
    <property type="entry name" value="PROKAR_LIPOPROTEIN"/>
    <property type="match status" value="1"/>
</dbReference>
<evidence type="ECO:0008006" key="4">
    <source>
        <dbReference type="Google" id="ProtNLM"/>
    </source>
</evidence>
<gene>
    <name evidence="3" type="ORF">C2R26_05080</name>
</gene>